<dbReference type="Proteomes" id="UP001642464">
    <property type="component" value="Unassembled WGS sequence"/>
</dbReference>
<dbReference type="InterPro" id="IPR029063">
    <property type="entry name" value="SAM-dependent_MTases_sf"/>
</dbReference>
<reference evidence="1 2" key="1">
    <citation type="submission" date="2024-02" db="EMBL/GenBank/DDBJ databases">
        <authorList>
            <person name="Chen Y."/>
            <person name="Shah S."/>
            <person name="Dougan E. K."/>
            <person name="Thang M."/>
            <person name="Chan C."/>
        </authorList>
    </citation>
    <scope>NUCLEOTIDE SEQUENCE [LARGE SCALE GENOMIC DNA]</scope>
</reference>
<dbReference type="EMBL" id="CAXAMM010022481">
    <property type="protein sequence ID" value="CAK9052097.1"/>
    <property type="molecule type" value="Genomic_DNA"/>
</dbReference>
<protein>
    <submittedName>
        <fullName evidence="1">Uncharacterized protein</fullName>
    </submittedName>
</protein>
<feature type="non-terminal residue" evidence="1">
    <location>
        <position position="79"/>
    </location>
</feature>
<dbReference type="SUPFAM" id="SSF53335">
    <property type="entry name" value="S-adenosyl-L-methionine-dependent methyltransferases"/>
    <property type="match status" value="1"/>
</dbReference>
<dbReference type="Gene3D" id="3.40.50.150">
    <property type="entry name" value="Vaccinia Virus protein VP39"/>
    <property type="match status" value="1"/>
</dbReference>
<evidence type="ECO:0000313" key="2">
    <source>
        <dbReference type="Proteomes" id="UP001642464"/>
    </source>
</evidence>
<accession>A0ABP0MN35</accession>
<gene>
    <name evidence="1" type="ORF">SCF082_LOCUS28531</name>
</gene>
<comment type="caution">
    <text evidence="1">The sequence shown here is derived from an EMBL/GenBank/DDBJ whole genome shotgun (WGS) entry which is preliminary data.</text>
</comment>
<feature type="non-terminal residue" evidence="1">
    <location>
        <position position="1"/>
    </location>
</feature>
<proteinExistence type="predicted"/>
<keyword evidence="2" id="KW-1185">Reference proteome</keyword>
<organism evidence="1 2">
    <name type="scientific">Durusdinium trenchii</name>
    <dbReference type="NCBI Taxonomy" id="1381693"/>
    <lineage>
        <taxon>Eukaryota</taxon>
        <taxon>Sar</taxon>
        <taxon>Alveolata</taxon>
        <taxon>Dinophyceae</taxon>
        <taxon>Suessiales</taxon>
        <taxon>Symbiodiniaceae</taxon>
        <taxon>Durusdinium</taxon>
    </lineage>
</organism>
<name>A0ABP0MN35_9DINO</name>
<sequence length="79" mass="8451">AAMCGAGKVLGVDIDAEAIASAARSWSLNEKGLADLVSMEQQDEEAEETGHFNEVPSVKFMEAPGSPTEAFRFMQAFVE</sequence>
<evidence type="ECO:0000313" key="1">
    <source>
        <dbReference type="EMBL" id="CAK9052097.1"/>
    </source>
</evidence>